<dbReference type="SUPFAM" id="SSF56436">
    <property type="entry name" value="C-type lectin-like"/>
    <property type="match status" value="1"/>
</dbReference>
<dbReference type="Gene3D" id="3.90.1580.10">
    <property type="entry name" value="paralog of FGE (formylglycine-generating enzyme)"/>
    <property type="match status" value="1"/>
</dbReference>
<feature type="domain" description="Sulfatase-modifying factor enzyme-like" evidence="2">
    <location>
        <begin position="40"/>
        <end position="274"/>
    </location>
</feature>
<evidence type="ECO:0000259" key="2">
    <source>
        <dbReference type="Pfam" id="PF03781"/>
    </source>
</evidence>
<gene>
    <name evidence="3" type="ORF">SAMN04489864_101450</name>
</gene>
<dbReference type="EMBL" id="FOPP01000001">
    <property type="protein sequence ID" value="SFG65052.1"/>
    <property type="molecule type" value="Genomic_DNA"/>
</dbReference>
<accession>A0A1I2TJG0</accession>
<protein>
    <submittedName>
        <fullName evidence="3">Formylglycine-generating enzyme, required for sulfatase activity, contains SUMF1/FGE domain</fullName>
    </submittedName>
</protein>
<dbReference type="OrthoDB" id="9773278at2"/>
<dbReference type="PANTHER" id="PTHR23150">
    <property type="entry name" value="SULFATASE MODIFYING FACTOR 1, 2"/>
    <property type="match status" value="1"/>
</dbReference>
<feature type="chain" id="PRO_5011767484" evidence="1">
    <location>
        <begin position="22"/>
        <end position="322"/>
    </location>
</feature>
<feature type="signal peptide" evidence="1">
    <location>
        <begin position="1"/>
        <end position="21"/>
    </location>
</feature>
<dbReference type="PANTHER" id="PTHR23150:SF19">
    <property type="entry name" value="FORMYLGLYCINE-GENERATING ENZYME"/>
    <property type="match status" value="1"/>
</dbReference>
<dbReference type="STRING" id="414048.SAMN04489864_101450"/>
<reference evidence="3 4" key="1">
    <citation type="submission" date="2016-10" db="EMBL/GenBank/DDBJ databases">
        <authorList>
            <person name="de Groot N.N."/>
        </authorList>
    </citation>
    <scope>NUCLEOTIDE SEQUENCE [LARGE SCALE GENOMIC DNA]</scope>
    <source>
        <strain evidence="3 4">DSM 18684</strain>
    </source>
</reference>
<keyword evidence="1" id="KW-0732">Signal</keyword>
<keyword evidence="4" id="KW-1185">Reference proteome</keyword>
<proteinExistence type="predicted"/>
<evidence type="ECO:0000313" key="3">
    <source>
        <dbReference type="EMBL" id="SFG65052.1"/>
    </source>
</evidence>
<dbReference type="InterPro" id="IPR016187">
    <property type="entry name" value="CTDL_fold"/>
</dbReference>
<dbReference type="GO" id="GO:0120147">
    <property type="term" value="F:formylglycine-generating oxidase activity"/>
    <property type="evidence" value="ECO:0007669"/>
    <property type="project" value="TreeGrafter"/>
</dbReference>
<name>A0A1I2TJG0_9SPHI</name>
<evidence type="ECO:0000313" key="4">
    <source>
        <dbReference type="Proteomes" id="UP000199666"/>
    </source>
</evidence>
<dbReference type="Pfam" id="PF03781">
    <property type="entry name" value="FGE-sulfatase"/>
    <property type="match status" value="1"/>
</dbReference>
<dbReference type="InterPro" id="IPR042095">
    <property type="entry name" value="SUMF_sf"/>
</dbReference>
<dbReference type="InterPro" id="IPR005532">
    <property type="entry name" value="SUMF_dom"/>
</dbReference>
<organism evidence="3 4">
    <name type="scientific">Pedobacter insulae</name>
    <dbReference type="NCBI Taxonomy" id="414048"/>
    <lineage>
        <taxon>Bacteria</taxon>
        <taxon>Pseudomonadati</taxon>
        <taxon>Bacteroidota</taxon>
        <taxon>Sphingobacteriia</taxon>
        <taxon>Sphingobacteriales</taxon>
        <taxon>Sphingobacteriaceae</taxon>
        <taxon>Pedobacter</taxon>
    </lineage>
</organism>
<sequence length="322" mass="36803">MNRKFQITMLCLLLVGIHSKAQEKFSTYSQNIEGTKVSYEMVPIPGGSFLMGSENGNSDEQPVHKVELDPFWMGKMEVTWDLFELFLYKDYEVSQSTKAISSAVDAVTRPTKPYLDMTFGMGKQNHPALAMTQYNAIQFCKWLYARTGMFYRLPTEAEWEYACKAGTNGDFYFGNDKKELASYAWYSENSDKKTHPVGQKKPNTWGLYDMHGNVAEWTYDQYLPAFYAEGAGKEVKNPVANPEKLYPLVVRGGAFDDEAKDLRAAAREASDPAWKQIDPQIPKSNWWFPEAPFIGVRLVRPLNTPSKEQIEAYYNKAPIKDY</sequence>
<dbReference type="Proteomes" id="UP000199666">
    <property type="component" value="Unassembled WGS sequence"/>
</dbReference>
<dbReference type="AlphaFoldDB" id="A0A1I2TJG0"/>
<dbReference type="InterPro" id="IPR051043">
    <property type="entry name" value="Sulfatase_Mod_Factor_Kinase"/>
</dbReference>
<dbReference type="RefSeq" id="WP_090991918.1">
    <property type="nucleotide sequence ID" value="NZ_FOPP01000001.1"/>
</dbReference>
<evidence type="ECO:0000256" key="1">
    <source>
        <dbReference type="SAM" id="SignalP"/>
    </source>
</evidence>